<gene>
    <name evidence="2" type="ORF">JOF48_000689</name>
</gene>
<keyword evidence="3" id="KW-1185">Reference proteome</keyword>
<dbReference type="SUPFAM" id="SSF52980">
    <property type="entry name" value="Restriction endonuclease-like"/>
    <property type="match status" value="1"/>
</dbReference>
<dbReference type="EMBL" id="JAGIOI010000001">
    <property type="protein sequence ID" value="MBP2411890.1"/>
    <property type="molecule type" value="Genomic_DNA"/>
</dbReference>
<evidence type="ECO:0000313" key="2">
    <source>
        <dbReference type="EMBL" id="MBP2411890.1"/>
    </source>
</evidence>
<dbReference type="InterPro" id="IPR007569">
    <property type="entry name" value="DUF559"/>
</dbReference>
<evidence type="ECO:0000313" key="3">
    <source>
        <dbReference type="Proteomes" id="UP000711614"/>
    </source>
</evidence>
<name>A0ABS4YTU5_9MICC</name>
<dbReference type="RefSeq" id="WP_209677319.1">
    <property type="nucleotide sequence ID" value="NZ_JAGIOI010000001.1"/>
</dbReference>
<evidence type="ECO:0000259" key="1">
    <source>
        <dbReference type="Pfam" id="PF04480"/>
    </source>
</evidence>
<organism evidence="2 3">
    <name type="scientific">Arthrobacter stackebrandtii</name>
    <dbReference type="NCBI Taxonomy" id="272161"/>
    <lineage>
        <taxon>Bacteria</taxon>
        <taxon>Bacillati</taxon>
        <taxon>Actinomycetota</taxon>
        <taxon>Actinomycetes</taxon>
        <taxon>Micrococcales</taxon>
        <taxon>Micrococcaceae</taxon>
        <taxon>Arthrobacter</taxon>
    </lineage>
</organism>
<dbReference type="Pfam" id="PF04480">
    <property type="entry name" value="DUF559"/>
    <property type="match status" value="1"/>
</dbReference>
<accession>A0ABS4YTU5</accession>
<dbReference type="Proteomes" id="UP000711614">
    <property type="component" value="Unassembled WGS sequence"/>
</dbReference>
<dbReference type="InterPro" id="IPR011335">
    <property type="entry name" value="Restrct_endonuc-II-like"/>
</dbReference>
<proteinExistence type="predicted"/>
<sequence length="316" mass="35428">MDANDELPSDSTPFTRDEALAMGLPLGRLKGKRLKHVSRGIYRPPDWEFNLREAARALSAASPGGWISHATAARIHGLVLPPWLSDSDELHLSKPRELPQLRRKGITSHNVTARPGEVEFDDGIWISTRARTWLDLARVLPLRDLVCLGDQLIRMPRPEFEGRGDPFTTLKFLRSMVDSHKNLQGIVRAREALDLMRVGADSPPETLLRLAMADANLPEPELQLKLRDSRNSPSADAGYRTLRIALQYDGAHHLNEIQRLKDHHRDKAFMAAGWTVLKFTDRDLNEGFQDAVRRIKGALRQAHVDPTVESGFASGS</sequence>
<comment type="caution">
    <text evidence="2">The sequence shown here is derived from an EMBL/GenBank/DDBJ whole genome shotgun (WGS) entry which is preliminary data.</text>
</comment>
<feature type="domain" description="DUF559" evidence="1">
    <location>
        <begin position="241"/>
        <end position="298"/>
    </location>
</feature>
<dbReference type="Gene3D" id="3.40.960.10">
    <property type="entry name" value="VSR Endonuclease"/>
    <property type="match status" value="1"/>
</dbReference>
<protein>
    <recommendedName>
        <fullName evidence="1">DUF559 domain-containing protein</fullName>
    </recommendedName>
</protein>
<reference evidence="2 3" key="1">
    <citation type="submission" date="2021-03" db="EMBL/GenBank/DDBJ databases">
        <title>Sequencing the genomes of 1000 actinobacteria strains.</title>
        <authorList>
            <person name="Klenk H.-P."/>
        </authorList>
    </citation>
    <scope>NUCLEOTIDE SEQUENCE [LARGE SCALE GENOMIC DNA]</scope>
    <source>
        <strain evidence="2 3">DSM 16005</strain>
    </source>
</reference>